<dbReference type="EMBL" id="CP003006">
    <property type="protein sequence ID" value="AEO60297.1"/>
    <property type="molecule type" value="Genomic_DNA"/>
</dbReference>
<dbReference type="eggNOG" id="ENOG502RIZ3">
    <property type="taxonomic scope" value="Eukaryota"/>
</dbReference>
<dbReference type="KEGG" id="mtm:MYCTH_2309420"/>
<evidence type="ECO:0000313" key="3">
    <source>
        <dbReference type="Proteomes" id="UP000007322"/>
    </source>
</evidence>
<gene>
    <name evidence="2" type="ORF">MYCTH_2309420</name>
</gene>
<feature type="region of interest" description="Disordered" evidence="1">
    <location>
        <begin position="41"/>
        <end position="130"/>
    </location>
</feature>
<dbReference type="VEuPathDB" id="FungiDB:MYCTH_2309420"/>
<dbReference type="RefSeq" id="XP_003665542.1">
    <property type="nucleotide sequence ID" value="XM_003665494.1"/>
</dbReference>
<dbReference type="OMA" id="EGEPAFC"/>
<dbReference type="InParanoid" id="G2QIC3"/>
<evidence type="ECO:0000313" key="2">
    <source>
        <dbReference type="EMBL" id="AEO60297.1"/>
    </source>
</evidence>
<feature type="compositionally biased region" description="Low complexity" evidence="1">
    <location>
        <begin position="54"/>
        <end position="86"/>
    </location>
</feature>
<dbReference type="GeneID" id="11511302"/>
<keyword evidence="3" id="KW-1185">Reference proteome</keyword>
<accession>G2QIC3</accession>
<sequence>MVRRALSHRRSSGLDLKVDTAALSPDYNTIPIMIFTRTARRESLPHSRHHQLRRSSSVSSRSTVSSSSSSSSSSSTSSSVARLGGSNSDGGGKRGTDSVYDGGSVIEDEADETLDEENEKEGDLEVAHVG</sequence>
<dbReference type="Proteomes" id="UP000007322">
    <property type="component" value="Chromosome 5"/>
</dbReference>
<feature type="compositionally biased region" description="Acidic residues" evidence="1">
    <location>
        <begin position="106"/>
        <end position="120"/>
    </location>
</feature>
<feature type="compositionally biased region" description="Basic and acidic residues" evidence="1">
    <location>
        <begin position="121"/>
        <end position="130"/>
    </location>
</feature>
<dbReference type="AlphaFoldDB" id="G2QIC3"/>
<evidence type="ECO:0000256" key="1">
    <source>
        <dbReference type="SAM" id="MobiDB-lite"/>
    </source>
</evidence>
<protein>
    <submittedName>
        <fullName evidence="2">Uncharacterized protein</fullName>
    </submittedName>
</protein>
<proteinExistence type="predicted"/>
<name>G2QIC3_THET4</name>
<reference evidence="2 3" key="1">
    <citation type="journal article" date="2011" name="Nat. Biotechnol.">
        <title>Comparative genomic analysis of the thermophilic biomass-degrading fungi Myceliophthora thermophila and Thielavia terrestris.</title>
        <authorList>
            <person name="Berka R.M."/>
            <person name="Grigoriev I.V."/>
            <person name="Otillar R."/>
            <person name="Salamov A."/>
            <person name="Grimwood J."/>
            <person name="Reid I."/>
            <person name="Ishmael N."/>
            <person name="John T."/>
            <person name="Darmond C."/>
            <person name="Moisan M.-C."/>
            <person name="Henrissat B."/>
            <person name="Coutinho P.M."/>
            <person name="Lombard V."/>
            <person name="Natvig D.O."/>
            <person name="Lindquist E."/>
            <person name="Schmutz J."/>
            <person name="Lucas S."/>
            <person name="Harris P."/>
            <person name="Powlowski J."/>
            <person name="Bellemare A."/>
            <person name="Taylor D."/>
            <person name="Butler G."/>
            <person name="de Vries R.P."/>
            <person name="Allijn I.E."/>
            <person name="van den Brink J."/>
            <person name="Ushinsky S."/>
            <person name="Storms R."/>
            <person name="Powell A.J."/>
            <person name="Paulsen I.T."/>
            <person name="Elbourne L.D.H."/>
            <person name="Baker S.E."/>
            <person name="Magnuson J."/>
            <person name="LaBoissiere S."/>
            <person name="Clutterbuck A.J."/>
            <person name="Martinez D."/>
            <person name="Wogulis M."/>
            <person name="de Leon A.L."/>
            <person name="Rey M.W."/>
            <person name="Tsang A."/>
        </authorList>
    </citation>
    <scope>NUCLEOTIDE SEQUENCE [LARGE SCALE GENOMIC DNA]</scope>
    <source>
        <strain evidence="3">ATCC 42464 / BCRC 31852 / DSM 1799</strain>
    </source>
</reference>
<dbReference type="HOGENOM" id="CLU_1939572_0_0_1"/>
<organism evidence="2 3">
    <name type="scientific">Thermothelomyces thermophilus (strain ATCC 42464 / BCRC 31852 / DSM 1799)</name>
    <name type="common">Sporotrichum thermophile</name>
    <dbReference type="NCBI Taxonomy" id="573729"/>
    <lineage>
        <taxon>Eukaryota</taxon>
        <taxon>Fungi</taxon>
        <taxon>Dikarya</taxon>
        <taxon>Ascomycota</taxon>
        <taxon>Pezizomycotina</taxon>
        <taxon>Sordariomycetes</taxon>
        <taxon>Sordariomycetidae</taxon>
        <taxon>Sordariales</taxon>
        <taxon>Chaetomiaceae</taxon>
        <taxon>Thermothelomyces</taxon>
    </lineage>
</organism>
<dbReference type="OrthoDB" id="4590355at2759"/>